<reference evidence="1 2" key="2">
    <citation type="journal article" date="2022" name="Mol. Ecol. Resour.">
        <title>The genomes of chicory, endive, great burdock and yacon provide insights into Asteraceae paleo-polyploidization history and plant inulin production.</title>
        <authorList>
            <person name="Fan W."/>
            <person name="Wang S."/>
            <person name="Wang H."/>
            <person name="Wang A."/>
            <person name="Jiang F."/>
            <person name="Liu H."/>
            <person name="Zhao H."/>
            <person name="Xu D."/>
            <person name="Zhang Y."/>
        </authorList>
    </citation>
    <scope>NUCLEOTIDE SEQUENCE [LARGE SCALE GENOMIC DNA]</scope>
    <source>
        <strain evidence="2">cv. Yunnan</strain>
        <tissue evidence="1">Leaves</tissue>
    </source>
</reference>
<proteinExistence type="predicted"/>
<evidence type="ECO:0000313" key="1">
    <source>
        <dbReference type="EMBL" id="KAI3797981.1"/>
    </source>
</evidence>
<gene>
    <name evidence="1" type="ORF">L1987_33246</name>
</gene>
<accession>A0ACB9HRW9</accession>
<organism evidence="1 2">
    <name type="scientific">Smallanthus sonchifolius</name>
    <dbReference type="NCBI Taxonomy" id="185202"/>
    <lineage>
        <taxon>Eukaryota</taxon>
        <taxon>Viridiplantae</taxon>
        <taxon>Streptophyta</taxon>
        <taxon>Embryophyta</taxon>
        <taxon>Tracheophyta</taxon>
        <taxon>Spermatophyta</taxon>
        <taxon>Magnoliopsida</taxon>
        <taxon>eudicotyledons</taxon>
        <taxon>Gunneridae</taxon>
        <taxon>Pentapetalae</taxon>
        <taxon>asterids</taxon>
        <taxon>campanulids</taxon>
        <taxon>Asterales</taxon>
        <taxon>Asteraceae</taxon>
        <taxon>Asteroideae</taxon>
        <taxon>Heliantheae alliance</taxon>
        <taxon>Millerieae</taxon>
        <taxon>Smallanthus</taxon>
    </lineage>
</organism>
<dbReference type="EMBL" id="CM042028">
    <property type="protein sequence ID" value="KAI3797981.1"/>
    <property type="molecule type" value="Genomic_DNA"/>
</dbReference>
<reference evidence="2" key="1">
    <citation type="journal article" date="2022" name="Mol. Ecol. Resour.">
        <title>The genomes of chicory, endive, great burdock and yacon provide insights into Asteraceae palaeo-polyploidization history and plant inulin production.</title>
        <authorList>
            <person name="Fan W."/>
            <person name="Wang S."/>
            <person name="Wang H."/>
            <person name="Wang A."/>
            <person name="Jiang F."/>
            <person name="Liu H."/>
            <person name="Zhao H."/>
            <person name="Xu D."/>
            <person name="Zhang Y."/>
        </authorList>
    </citation>
    <scope>NUCLEOTIDE SEQUENCE [LARGE SCALE GENOMIC DNA]</scope>
    <source>
        <strain evidence="2">cv. Yunnan</strain>
    </source>
</reference>
<evidence type="ECO:0000313" key="2">
    <source>
        <dbReference type="Proteomes" id="UP001056120"/>
    </source>
</evidence>
<keyword evidence="2" id="KW-1185">Reference proteome</keyword>
<sequence length="543" mass="62210">MNQIRTNFKKTKKSSTKESSTNPKVYMKDTIRNISNILRFSTWDSAQQQLQTLTIKWDSYTINQVLKTHPPMEKAWLFFNWASGLRNFKHDQFTYTTMMDIFGEARRISSMKFVFQEMQEKGIKVDVVTYTSMLHWISNDGDVEGSVKLWEEMKGKGFCPTVVSYTAYMKVLFDHGRVKEGTQVYKEMIRSGCPPNCFTYTVLMEHLAGCGKFNEVLDIFIKMQEAGVQPDKATCNILIENCCKAGETRVMMKVLKYMKENSLVLRQPIYTKALETLNNAGENDFLLKESNRHLSIHYKKPEPLMKDTVSNTISIDQHLVLNLLTRKHFLGVDFLLKQMMEKNVFLTPEIVSSVIEAYIAQERPHGAVLAYEYGKKIGIKYEKISYLSLVGLFIRTNSFPKITDIVEEMIKNGIFLGVNQSALLIYKLGCAKKPVSAAKVFDFLPDNEKNTTTYTALMAAYFASRNTSKGLQVFKEMKDVGIPVVLGTYNVLLAGLEKSGRVVEFEYYRKEKKQLMQNISVSENQESAEELTCNLLFGRDYAS</sequence>
<name>A0ACB9HRW9_9ASTR</name>
<dbReference type="Proteomes" id="UP001056120">
    <property type="component" value="Linkage Group LG11"/>
</dbReference>
<comment type="caution">
    <text evidence="1">The sequence shown here is derived from an EMBL/GenBank/DDBJ whole genome shotgun (WGS) entry which is preliminary data.</text>
</comment>
<protein>
    <submittedName>
        <fullName evidence="1">Uncharacterized protein</fullName>
    </submittedName>
</protein>